<dbReference type="Gene3D" id="1.20.120.340">
    <property type="entry name" value="Flagellar protein FliS"/>
    <property type="match status" value="1"/>
</dbReference>
<dbReference type="PATRIC" id="fig|220754.4.peg.3400"/>
<gene>
    <name evidence="6" type="ORF">KR50_33850</name>
</gene>
<keyword evidence="7" id="KW-1185">Reference proteome</keyword>
<keyword evidence="3" id="KW-0963">Cytoplasm</keyword>
<dbReference type="GO" id="GO:0005829">
    <property type="term" value="C:cytosol"/>
    <property type="evidence" value="ECO:0007669"/>
    <property type="project" value="UniProtKB-SubCell"/>
</dbReference>
<reference evidence="6 7" key="1">
    <citation type="submission" date="2015-01" db="EMBL/GenBank/DDBJ databases">
        <title>Jeotgalibacillus campisalis genome sequencing.</title>
        <authorList>
            <person name="Goh K.M."/>
            <person name="Chan K.-G."/>
            <person name="Yaakop A.S."/>
            <person name="Ee R."/>
            <person name="Gan H.M."/>
            <person name="Chan C.S."/>
        </authorList>
    </citation>
    <scope>NUCLEOTIDE SEQUENCE [LARGE SCALE GENOMIC DNA]</scope>
    <source>
        <strain evidence="6 7">SF-57</strain>
    </source>
</reference>
<dbReference type="PANTHER" id="PTHR34773:SF1">
    <property type="entry name" value="FLAGELLAR SECRETION CHAPERONE FLIS"/>
    <property type="match status" value="1"/>
</dbReference>
<dbReference type="AlphaFoldDB" id="A0A0C2V1P2"/>
<dbReference type="InterPro" id="IPR003713">
    <property type="entry name" value="FliS"/>
</dbReference>
<dbReference type="Pfam" id="PF02561">
    <property type="entry name" value="FliS"/>
    <property type="match status" value="1"/>
</dbReference>
<dbReference type="SUPFAM" id="SSF101116">
    <property type="entry name" value="Flagellar export chaperone FliS"/>
    <property type="match status" value="1"/>
</dbReference>
<dbReference type="EMBL" id="JXRR01000022">
    <property type="protein sequence ID" value="KIL42982.1"/>
    <property type="molecule type" value="Genomic_DNA"/>
</dbReference>
<dbReference type="PANTHER" id="PTHR34773">
    <property type="entry name" value="FLAGELLAR SECRETION CHAPERONE FLIS"/>
    <property type="match status" value="1"/>
</dbReference>
<evidence type="ECO:0000256" key="3">
    <source>
        <dbReference type="ARBA" id="ARBA00022490"/>
    </source>
</evidence>
<protein>
    <recommendedName>
        <fullName evidence="8">Flagellar secretion chaperone FliS</fullName>
    </recommendedName>
</protein>
<evidence type="ECO:0000256" key="4">
    <source>
        <dbReference type="ARBA" id="ARBA00022795"/>
    </source>
</evidence>
<name>A0A0C2V1P2_9BACL</name>
<accession>A0A0C2V1P2</accession>
<evidence type="ECO:0000313" key="6">
    <source>
        <dbReference type="EMBL" id="KIL42982.1"/>
    </source>
</evidence>
<dbReference type="RefSeq" id="WP_041061155.1">
    <property type="nucleotide sequence ID" value="NZ_JXRR01000022.1"/>
</dbReference>
<evidence type="ECO:0000313" key="7">
    <source>
        <dbReference type="Proteomes" id="UP000031972"/>
    </source>
</evidence>
<dbReference type="GO" id="GO:0044780">
    <property type="term" value="P:bacterial-type flagellum assembly"/>
    <property type="evidence" value="ECO:0007669"/>
    <property type="project" value="InterPro"/>
</dbReference>
<evidence type="ECO:0000256" key="2">
    <source>
        <dbReference type="ARBA" id="ARBA00008787"/>
    </source>
</evidence>
<sequence>MNFLTKELLYQKSSQELTSYLYEAAITQLKDAIQMIDRKQFLEANKRMQKVNDIMRRLGAGLNYDSGIIADQLDAVYNYIAQKTIEANIKKDAQLAKDMLAILEELSAAWTEILKTKPAAAKSAGKIGTSQYEKHIMVQERNPNPMEAGK</sequence>
<dbReference type="CDD" id="cd16098">
    <property type="entry name" value="FliS"/>
    <property type="match status" value="1"/>
</dbReference>
<evidence type="ECO:0008006" key="8">
    <source>
        <dbReference type="Google" id="ProtNLM"/>
    </source>
</evidence>
<comment type="caution">
    <text evidence="6">The sequence shown here is derived from an EMBL/GenBank/DDBJ whole genome shotgun (WGS) entry which is preliminary data.</text>
</comment>
<proteinExistence type="inferred from homology"/>
<dbReference type="GO" id="GO:0071973">
    <property type="term" value="P:bacterial-type flagellum-dependent cell motility"/>
    <property type="evidence" value="ECO:0007669"/>
    <property type="project" value="TreeGrafter"/>
</dbReference>
<keyword evidence="4" id="KW-1005">Bacterial flagellum biogenesis</keyword>
<comment type="subcellular location">
    <subcellularLocation>
        <location evidence="1">Cytoplasm</location>
        <location evidence="1">Cytosol</location>
    </subcellularLocation>
</comment>
<organism evidence="6 7">
    <name type="scientific">Jeotgalibacillus campisalis</name>
    <dbReference type="NCBI Taxonomy" id="220754"/>
    <lineage>
        <taxon>Bacteria</taxon>
        <taxon>Bacillati</taxon>
        <taxon>Bacillota</taxon>
        <taxon>Bacilli</taxon>
        <taxon>Bacillales</taxon>
        <taxon>Caryophanaceae</taxon>
        <taxon>Jeotgalibacillus</taxon>
    </lineage>
</organism>
<dbReference type="Proteomes" id="UP000031972">
    <property type="component" value="Unassembled WGS sequence"/>
</dbReference>
<evidence type="ECO:0000256" key="5">
    <source>
        <dbReference type="ARBA" id="ARBA00023186"/>
    </source>
</evidence>
<comment type="similarity">
    <text evidence="2">Belongs to the FliS family.</text>
</comment>
<dbReference type="OrthoDB" id="9792010at2"/>
<dbReference type="InterPro" id="IPR036584">
    <property type="entry name" value="FliS_sf"/>
</dbReference>
<evidence type="ECO:0000256" key="1">
    <source>
        <dbReference type="ARBA" id="ARBA00004514"/>
    </source>
</evidence>
<keyword evidence="5" id="KW-0143">Chaperone</keyword>